<dbReference type="GO" id="GO:0004497">
    <property type="term" value="F:monooxygenase activity"/>
    <property type="evidence" value="ECO:0007669"/>
    <property type="project" value="UniProtKB-KW"/>
</dbReference>
<comment type="caution">
    <text evidence="2">The sequence shown here is derived from an EMBL/GenBank/DDBJ whole genome shotgun (WGS) entry which is preliminary data.</text>
</comment>
<dbReference type="InterPro" id="IPR011008">
    <property type="entry name" value="Dimeric_a/b-barrel"/>
</dbReference>
<keyword evidence="3" id="KW-1185">Reference proteome</keyword>
<gene>
    <name evidence="2" type="ORF">B0I31_109126</name>
</gene>
<dbReference type="Gene3D" id="3.30.70.100">
    <property type="match status" value="1"/>
</dbReference>
<sequence>MLTKVLSIPLKPGKQAEAEQLVRRFALLGPEQEPATLSFRVYRNATRPDYLLLIGNFADQDAYDTHTGSPAYRELVAGRLAALAVEVVETDHDMIISI</sequence>
<dbReference type="SUPFAM" id="SSF54909">
    <property type="entry name" value="Dimeric alpha+beta barrel"/>
    <property type="match status" value="1"/>
</dbReference>
<protein>
    <submittedName>
        <fullName evidence="2">Quinol monooxygenase YgiN</fullName>
    </submittedName>
</protein>
<keyword evidence="2" id="KW-0503">Monooxygenase</keyword>
<reference evidence="2 3" key="1">
    <citation type="submission" date="2018-03" db="EMBL/GenBank/DDBJ databases">
        <title>Genomic Encyclopedia of Type Strains, Phase III (KMG-III): the genomes of soil and plant-associated and newly described type strains.</title>
        <authorList>
            <person name="Whitman W."/>
        </authorList>
    </citation>
    <scope>NUCLEOTIDE SEQUENCE [LARGE SCALE GENOMIC DNA]</scope>
    <source>
        <strain evidence="2 3">CGMCC 4.7097</strain>
    </source>
</reference>
<dbReference type="OrthoDB" id="3695636at2"/>
<proteinExistence type="predicted"/>
<organism evidence="2 3">
    <name type="scientific">Saccharothrix carnea</name>
    <dbReference type="NCBI Taxonomy" id="1280637"/>
    <lineage>
        <taxon>Bacteria</taxon>
        <taxon>Bacillati</taxon>
        <taxon>Actinomycetota</taxon>
        <taxon>Actinomycetes</taxon>
        <taxon>Pseudonocardiales</taxon>
        <taxon>Pseudonocardiaceae</taxon>
        <taxon>Saccharothrix</taxon>
    </lineage>
</organism>
<dbReference type="RefSeq" id="WP_106618056.1">
    <property type="nucleotide sequence ID" value="NZ_PYAX01000009.1"/>
</dbReference>
<dbReference type="EMBL" id="PYAX01000009">
    <property type="protein sequence ID" value="PSL53336.1"/>
    <property type="molecule type" value="Genomic_DNA"/>
</dbReference>
<evidence type="ECO:0000313" key="2">
    <source>
        <dbReference type="EMBL" id="PSL53336.1"/>
    </source>
</evidence>
<accession>A0A2P8I4D4</accession>
<dbReference type="Pfam" id="PF03992">
    <property type="entry name" value="ABM"/>
    <property type="match status" value="1"/>
</dbReference>
<evidence type="ECO:0000259" key="1">
    <source>
        <dbReference type="Pfam" id="PF03992"/>
    </source>
</evidence>
<dbReference type="InterPro" id="IPR007138">
    <property type="entry name" value="ABM_dom"/>
</dbReference>
<name>A0A2P8I4D4_SACCR</name>
<dbReference type="Proteomes" id="UP000241118">
    <property type="component" value="Unassembled WGS sequence"/>
</dbReference>
<evidence type="ECO:0000313" key="3">
    <source>
        <dbReference type="Proteomes" id="UP000241118"/>
    </source>
</evidence>
<dbReference type="AlphaFoldDB" id="A0A2P8I4D4"/>
<feature type="domain" description="ABM" evidence="1">
    <location>
        <begin position="1"/>
        <end position="77"/>
    </location>
</feature>
<keyword evidence="2" id="KW-0560">Oxidoreductase</keyword>